<dbReference type="SUPFAM" id="SSF49503">
    <property type="entry name" value="Cupredoxins"/>
    <property type="match status" value="1"/>
</dbReference>
<evidence type="ECO:0000259" key="15">
    <source>
        <dbReference type="PROSITE" id="PS50857"/>
    </source>
</evidence>
<dbReference type="CDD" id="cd04212">
    <property type="entry name" value="CuRO_UO_II"/>
    <property type="match status" value="1"/>
</dbReference>
<comment type="subcellular location">
    <subcellularLocation>
        <location evidence="1">Cell membrane</location>
        <topology evidence="1">Multi-pass membrane protein</topology>
    </subcellularLocation>
</comment>
<evidence type="ECO:0000256" key="10">
    <source>
        <dbReference type="ARBA" id="ARBA00023002"/>
    </source>
</evidence>
<keyword evidence="4 12" id="KW-1003">Cell membrane</keyword>
<dbReference type="PATRIC" id="fig|1196324.3.peg.386"/>
<evidence type="ECO:0000256" key="6">
    <source>
        <dbReference type="ARBA" id="ARBA00022692"/>
    </source>
</evidence>
<dbReference type="GO" id="GO:0004129">
    <property type="term" value="F:cytochrome-c oxidase activity"/>
    <property type="evidence" value="ECO:0007669"/>
    <property type="project" value="UniProtKB-UniRule"/>
</dbReference>
<keyword evidence="11 12" id="KW-0472">Membrane</keyword>
<name>I8AM20_9BACL</name>
<dbReference type="InterPro" id="IPR034227">
    <property type="entry name" value="CuRO_UO_II"/>
</dbReference>
<dbReference type="SUPFAM" id="SSF81464">
    <property type="entry name" value="Cytochrome c oxidase subunit II-like, transmembrane region"/>
    <property type="match status" value="1"/>
</dbReference>
<evidence type="ECO:0000256" key="5">
    <source>
        <dbReference type="ARBA" id="ARBA00022660"/>
    </source>
</evidence>
<gene>
    <name evidence="17" type="ORF">A374_01939</name>
</gene>
<reference evidence="17 18" key="1">
    <citation type="journal article" date="2012" name="J. Bacteriol.">
        <title>Genome of Bacillus macauensis ZFHKF-1, a Long-Chain-Forming Bacterium.</title>
        <authorList>
            <person name="Cai L."/>
            <person name="Zhang T."/>
        </authorList>
    </citation>
    <scope>NUCLEOTIDE SEQUENCE [LARGE SCALE GENOMIC DNA]</scope>
    <source>
        <strain evidence="17 18">ZFHKF-1</strain>
    </source>
</reference>
<evidence type="ECO:0000256" key="1">
    <source>
        <dbReference type="ARBA" id="ARBA00004651"/>
    </source>
</evidence>
<dbReference type="EMBL" id="AKKV01000019">
    <property type="protein sequence ID" value="EIT86977.1"/>
    <property type="molecule type" value="Genomic_DNA"/>
</dbReference>
<dbReference type="GO" id="GO:0005886">
    <property type="term" value="C:plasma membrane"/>
    <property type="evidence" value="ECO:0007669"/>
    <property type="project" value="UniProtKB-SubCell"/>
</dbReference>
<dbReference type="RefSeq" id="WP_007200489.1">
    <property type="nucleotide sequence ID" value="NZ_AKKV01000019.1"/>
</dbReference>
<feature type="transmembrane region" description="Helical" evidence="14">
    <location>
        <begin position="91"/>
        <end position="112"/>
    </location>
</feature>
<evidence type="ECO:0000256" key="8">
    <source>
        <dbReference type="ARBA" id="ARBA00022982"/>
    </source>
</evidence>
<dbReference type="AlphaFoldDB" id="I8AM20"/>
<dbReference type="PIRSF" id="PIRSF000292">
    <property type="entry name" value="Ubi_od_II"/>
    <property type="match status" value="1"/>
</dbReference>
<keyword evidence="9 14" id="KW-1133">Transmembrane helix</keyword>
<dbReference type="eggNOG" id="COG1622">
    <property type="taxonomic scope" value="Bacteria"/>
</dbReference>
<feature type="compositionally biased region" description="Basic and acidic residues" evidence="13">
    <location>
        <begin position="301"/>
        <end position="314"/>
    </location>
</feature>
<feature type="domain" description="Cytochrome oxidase subunit II transmembrane region profile" evidence="16">
    <location>
        <begin position="24"/>
        <end position="122"/>
    </location>
</feature>
<dbReference type="InterPro" id="IPR045187">
    <property type="entry name" value="CcO_II"/>
</dbReference>
<keyword evidence="8 12" id="KW-0249">Electron transport</keyword>
<evidence type="ECO:0000256" key="2">
    <source>
        <dbReference type="ARBA" id="ARBA00007866"/>
    </source>
</evidence>
<dbReference type="STRING" id="1196324.A374_01939"/>
<dbReference type="InterPro" id="IPR036257">
    <property type="entry name" value="Cyt_c_oxidase_su2_TM_sf"/>
</dbReference>
<dbReference type="PRINTS" id="PR01166">
    <property type="entry name" value="CYCOXIDASEII"/>
</dbReference>
<dbReference type="InterPro" id="IPR011759">
    <property type="entry name" value="Cyt_c_oxidase_su2_TM_dom"/>
</dbReference>
<dbReference type="PROSITE" id="PS51257">
    <property type="entry name" value="PROKAR_LIPOPROTEIN"/>
    <property type="match status" value="1"/>
</dbReference>
<dbReference type="PANTHER" id="PTHR22888:SF18">
    <property type="entry name" value="CYTOCHROME BO(3) UBIQUINOL OXIDASE SUBUNIT 2"/>
    <property type="match status" value="1"/>
</dbReference>
<evidence type="ECO:0000256" key="7">
    <source>
        <dbReference type="ARBA" id="ARBA00022729"/>
    </source>
</evidence>
<sequence>MNKRRVAWYWKILLLTTVSSLFLSGCDRQYLVFNPAGPVAQKEYDLIVLSAVLCAIVVIPVLALLFFILYRYRDRPGNKAKYSPNWHDSKILEVVWWGIPIIIIGILSIYTAKTTYTLTKPPVKDVKPITIQVTSMDWKWLFQYPGQKIATVNYAEIPVGVPVQFHLTSNQMMNSFWVPELGGQEYTMPGMAMRLWLQADRPGTYYGSGANFTGKGFTHMKFKVIAKPQAEFDQWARQIKQTEKPLTMTVYKQLAKKGLAEKQAFSSYPAQLFTNTLNENGGKYMDKDMKHGKSDMPAMNHNDHDMSGMEHKGE</sequence>
<keyword evidence="6 14" id="KW-0812">Transmembrane</keyword>
<dbReference type="Gene3D" id="2.60.40.420">
    <property type="entry name" value="Cupredoxins - blue copper proteins"/>
    <property type="match status" value="1"/>
</dbReference>
<keyword evidence="10 12" id="KW-0560">Oxidoreductase</keyword>
<protein>
    <recommendedName>
        <fullName evidence="12">Quinol oxidase subunit 2</fullName>
        <ecNumber evidence="12">1.10.3.-</ecNumber>
    </recommendedName>
</protein>
<evidence type="ECO:0000256" key="4">
    <source>
        <dbReference type="ARBA" id="ARBA00022475"/>
    </source>
</evidence>
<evidence type="ECO:0000313" key="17">
    <source>
        <dbReference type="EMBL" id="EIT86977.1"/>
    </source>
</evidence>
<organism evidence="17 18">
    <name type="scientific">Fictibacillus macauensis ZFHKF-1</name>
    <dbReference type="NCBI Taxonomy" id="1196324"/>
    <lineage>
        <taxon>Bacteria</taxon>
        <taxon>Bacillati</taxon>
        <taxon>Bacillota</taxon>
        <taxon>Bacilli</taxon>
        <taxon>Bacillales</taxon>
        <taxon>Fictibacillaceae</taxon>
        <taxon>Fictibacillus</taxon>
    </lineage>
</organism>
<dbReference type="Gene3D" id="1.10.287.90">
    <property type="match status" value="1"/>
</dbReference>
<evidence type="ECO:0000256" key="9">
    <source>
        <dbReference type="ARBA" id="ARBA00022989"/>
    </source>
</evidence>
<dbReference type="InterPro" id="IPR006333">
    <property type="entry name" value="Cyt_o_ubiquinol_oxidase_su2"/>
</dbReference>
<dbReference type="OrthoDB" id="9783445at2"/>
<dbReference type="PANTHER" id="PTHR22888">
    <property type="entry name" value="CYTOCHROME C OXIDASE, SUBUNIT II"/>
    <property type="match status" value="1"/>
</dbReference>
<evidence type="ECO:0000313" key="18">
    <source>
        <dbReference type="Proteomes" id="UP000004080"/>
    </source>
</evidence>
<evidence type="ECO:0000256" key="12">
    <source>
        <dbReference type="PIRNR" id="PIRNR000292"/>
    </source>
</evidence>
<feature type="region of interest" description="Disordered" evidence="13">
    <location>
        <begin position="290"/>
        <end position="314"/>
    </location>
</feature>
<feature type="domain" description="Cytochrome oxidase subunit II copper A binding" evidence="15">
    <location>
        <begin position="126"/>
        <end position="238"/>
    </location>
</feature>
<dbReference type="EC" id="1.10.3.-" evidence="12"/>
<feature type="transmembrane region" description="Helical" evidence="14">
    <location>
        <begin position="44"/>
        <end position="70"/>
    </location>
</feature>
<evidence type="ECO:0000256" key="3">
    <source>
        <dbReference type="ARBA" id="ARBA00022448"/>
    </source>
</evidence>
<keyword evidence="3 12" id="KW-0813">Transport</keyword>
<keyword evidence="7" id="KW-0732">Signal</keyword>
<keyword evidence="5 12" id="KW-0679">Respiratory chain</keyword>
<dbReference type="Proteomes" id="UP000004080">
    <property type="component" value="Unassembled WGS sequence"/>
</dbReference>
<accession>I8AM20</accession>
<evidence type="ECO:0000256" key="13">
    <source>
        <dbReference type="SAM" id="MobiDB-lite"/>
    </source>
</evidence>
<dbReference type="PROSITE" id="PS50999">
    <property type="entry name" value="COX2_TM"/>
    <property type="match status" value="1"/>
</dbReference>
<comment type="caution">
    <text evidence="17">The sequence shown here is derived from an EMBL/GenBank/DDBJ whole genome shotgun (WGS) entry which is preliminary data.</text>
</comment>
<dbReference type="InterPro" id="IPR008972">
    <property type="entry name" value="Cupredoxin"/>
</dbReference>
<dbReference type="GO" id="GO:0016682">
    <property type="term" value="F:oxidoreductase activity, acting on diphenols and related substances as donors, oxygen as acceptor"/>
    <property type="evidence" value="ECO:0007669"/>
    <property type="project" value="InterPro"/>
</dbReference>
<evidence type="ECO:0000256" key="11">
    <source>
        <dbReference type="ARBA" id="ARBA00023136"/>
    </source>
</evidence>
<dbReference type="Pfam" id="PF00116">
    <property type="entry name" value="COX2"/>
    <property type="match status" value="1"/>
</dbReference>
<evidence type="ECO:0000259" key="16">
    <source>
        <dbReference type="PROSITE" id="PS50999"/>
    </source>
</evidence>
<dbReference type="InterPro" id="IPR002429">
    <property type="entry name" value="CcO_II-like_C"/>
</dbReference>
<evidence type="ECO:0000256" key="14">
    <source>
        <dbReference type="SAM" id="Phobius"/>
    </source>
</evidence>
<comment type="similarity">
    <text evidence="2 12">Belongs to the cytochrome c oxidase subunit 2 family.</text>
</comment>
<dbReference type="GO" id="GO:0042773">
    <property type="term" value="P:ATP synthesis coupled electron transport"/>
    <property type="evidence" value="ECO:0007669"/>
    <property type="project" value="TreeGrafter"/>
</dbReference>
<proteinExistence type="inferred from homology"/>
<comment type="function">
    <text evidence="12">Catalyzes quinol oxidation with the concomitant reduction of oxygen to water. Subunit II transfers the electrons from a quinol to the binuclear center of the catalytic subunit I.</text>
</comment>
<keyword evidence="18" id="KW-1185">Reference proteome</keyword>
<dbReference type="GO" id="GO:0005507">
    <property type="term" value="F:copper ion binding"/>
    <property type="evidence" value="ECO:0007669"/>
    <property type="project" value="InterPro"/>
</dbReference>
<dbReference type="PROSITE" id="PS50857">
    <property type="entry name" value="COX2_CUA"/>
    <property type="match status" value="1"/>
</dbReference>
<comment type="catalytic activity">
    <reaction evidence="12">
        <text>2 a quinol + O2 = 2 a quinone + 2 H2O</text>
        <dbReference type="Rhea" id="RHEA:55376"/>
        <dbReference type="ChEBI" id="CHEBI:15377"/>
        <dbReference type="ChEBI" id="CHEBI:15379"/>
        <dbReference type="ChEBI" id="CHEBI:24646"/>
        <dbReference type="ChEBI" id="CHEBI:132124"/>
    </reaction>
</comment>